<dbReference type="PANTHER" id="PTHR30203:SF32">
    <property type="entry name" value="CATION EFFLUX SYSTEM PROTEIN CUSC"/>
    <property type="match status" value="1"/>
</dbReference>
<dbReference type="RefSeq" id="WP_111275418.1">
    <property type="nucleotide sequence ID" value="NZ_QFYS01000002.1"/>
</dbReference>
<dbReference type="EMBL" id="QFYS01000002">
    <property type="protein sequence ID" value="RAK67809.1"/>
    <property type="molecule type" value="Genomic_DNA"/>
</dbReference>
<dbReference type="Gene3D" id="2.20.200.10">
    <property type="entry name" value="Outer membrane efflux proteins (OEP)"/>
    <property type="match status" value="1"/>
</dbReference>
<dbReference type="Gene3D" id="1.20.1600.10">
    <property type="entry name" value="Outer membrane efflux proteins (OEP)"/>
    <property type="match status" value="1"/>
</dbReference>
<evidence type="ECO:0000313" key="4">
    <source>
        <dbReference type="Proteomes" id="UP000249524"/>
    </source>
</evidence>
<dbReference type="Proteomes" id="UP000249524">
    <property type="component" value="Unassembled WGS sequence"/>
</dbReference>
<comment type="similarity">
    <text evidence="1 2">Belongs to the outer membrane factor (OMF) (TC 1.B.17) family.</text>
</comment>
<proteinExistence type="inferred from homology"/>
<dbReference type="InterPro" id="IPR010131">
    <property type="entry name" value="MdtP/NodT-like"/>
</dbReference>
<comment type="subcellular location">
    <subcellularLocation>
        <location evidence="2">Cell membrane</location>
        <topology evidence="2">Lipid-anchor</topology>
    </subcellularLocation>
</comment>
<reference evidence="3 4" key="1">
    <citation type="submission" date="2018-05" db="EMBL/GenBank/DDBJ databases">
        <authorList>
            <person name="Lanie J.A."/>
            <person name="Ng W.-L."/>
            <person name="Kazmierczak K.M."/>
            <person name="Andrzejewski T.M."/>
            <person name="Davidsen T.M."/>
            <person name="Wayne K.J."/>
            <person name="Tettelin H."/>
            <person name="Glass J.I."/>
            <person name="Rusch D."/>
            <person name="Podicherti R."/>
            <person name="Tsui H.-C.T."/>
            <person name="Winkler M.E."/>
        </authorList>
    </citation>
    <scope>NUCLEOTIDE SEQUENCE [LARGE SCALE GENOMIC DNA]</scope>
    <source>
        <strain evidence="3 4">BUT-10</strain>
    </source>
</reference>
<dbReference type="NCBIfam" id="TIGR01845">
    <property type="entry name" value="outer_NodT"/>
    <property type="match status" value="1"/>
</dbReference>
<feature type="chain" id="PRO_5016194477" evidence="2">
    <location>
        <begin position="21"/>
        <end position="467"/>
    </location>
</feature>
<keyword evidence="2" id="KW-1134">Transmembrane beta strand</keyword>
<keyword evidence="2" id="KW-0812">Transmembrane</keyword>
<dbReference type="OrthoDB" id="7181739at2"/>
<organism evidence="3 4">
    <name type="scientific">Phenylobacterium kunshanense</name>
    <dbReference type="NCBI Taxonomy" id="1445034"/>
    <lineage>
        <taxon>Bacteria</taxon>
        <taxon>Pseudomonadati</taxon>
        <taxon>Pseudomonadota</taxon>
        <taxon>Alphaproteobacteria</taxon>
        <taxon>Caulobacterales</taxon>
        <taxon>Caulobacteraceae</taxon>
        <taxon>Phenylobacterium</taxon>
    </lineage>
</organism>
<keyword evidence="2" id="KW-0564">Palmitate</keyword>
<evidence type="ECO:0000256" key="1">
    <source>
        <dbReference type="ARBA" id="ARBA00007613"/>
    </source>
</evidence>
<dbReference type="GO" id="GO:0015562">
    <property type="term" value="F:efflux transmembrane transporter activity"/>
    <property type="evidence" value="ECO:0007669"/>
    <property type="project" value="InterPro"/>
</dbReference>
<dbReference type="PROSITE" id="PS51257">
    <property type="entry name" value="PROKAR_LIPOPROTEIN"/>
    <property type="match status" value="1"/>
</dbReference>
<gene>
    <name evidence="3" type="ORF">DJ019_07890</name>
</gene>
<keyword evidence="2" id="KW-0732">Signal</keyword>
<keyword evidence="4" id="KW-1185">Reference proteome</keyword>
<dbReference type="Pfam" id="PF02321">
    <property type="entry name" value="OEP"/>
    <property type="match status" value="2"/>
</dbReference>
<dbReference type="SUPFAM" id="SSF56954">
    <property type="entry name" value="Outer membrane efflux proteins (OEP)"/>
    <property type="match status" value="1"/>
</dbReference>
<keyword evidence="2" id="KW-0449">Lipoprotein</keyword>
<evidence type="ECO:0000256" key="2">
    <source>
        <dbReference type="RuleBase" id="RU362097"/>
    </source>
</evidence>
<dbReference type="AlphaFoldDB" id="A0A328BMM4"/>
<comment type="caution">
    <text evidence="3">The sequence shown here is derived from an EMBL/GenBank/DDBJ whole genome shotgun (WGS) entry which is preliminary data.</text>
</comment>
<keyword evidence="2" id="KW-0472">Membrane</keyword>
<dbReference type="InterPro" id="IPR003423">
    <property type="entry name" value="OMP_efflux"/>
</dbReference>
<dbReference type="GO" id="GO:0005886">
    <property type="term" value="C:plasma membrane"/>
    <property type="evidence" value="ECO:0007669"/>
    <property type="project" value="UniProtKB-SubCell"/>
</dbReference>
<accession>A0A328BMM4</accession>
<dbReference type="PANTHER" id="PTHR30203">
    <property type="entry name" value="OUTER MEMBRANE CATION EFFLUX PROTEIN"/>
    <property type="match status" value="1"/>
</dbReference>
<sequence>MAFKTLVAALMAATALGGCATMAPRYERPALPVAQNWPTSTQDATGASGADVAWRDVFQDARLQGVIALALQQNRDLRVAVADIERARAAYGVQRADLLPSIEATALGGRGRTPASLSQTGQAETSAQYRVTAGFTAYELDLFGRIRSLNEAARQSYLATEEDRRAVQVSLIGEVANAWLTLAADQELLAITDDTLATRDAALQLTDRRFQAGAASELDLRQAQTLAEQARSDAAVAKARVDQDRNALRLLAGAEIPSHLLPPHRLAEAGALANVPAGLPSDVLTRRPDVAAAERRLQAQNANIGAARAAFFPHISLTAAVGTLSPALSGLFGAGSGTWSFAPQVGLPIFAGGANVANLRGAQASRDASVAQYEKAVQIAFREVADALAVRATAEDRVAAQTRLVEAASAAQRLTQARYDRGVDSYLELLDAQRTLYAARQSLVAAQLALVANRVELYRALGGGGRS</sequence>
<name>A0A328BMM4_9CAUL</name>
<protein>
    <submittedName>
        <fullName evidence="3">Transporter</fullName>
    </submittedName>
</protein>
<evidence type="ECO:0000313" key="3">
    <source>
        <dbReference type="EMBL" id="RAK67809.1"/>
    </source>
</evidence>
<feature type="signal peptide" evidence="2">
    <location>
        <begin position="1"/>
        <end position="20"/>
    </location>
</feature>